<dbReference type="GO" id="GO:0055085">
    <property type="term" value="P:transmembrane transport"/>
    <property type="evidence" value="ECO:0007669"/>
    <property type="project" value="InterPro"/>
</dbReference>
<dbReference type="PANTHER" id="PTHR30151:SF38">
    <property type="entry name" value="ALIPHATIC SULFONATES TRANSPORT PERMEASE PROTEIN SSUC-RELATED"/>
    <property type="match status" value="1"/>
</dbReference>
<feature type="domain" description="ABC transmembrane type-1" evidence="8">
    <location>
        <begin position="92"/>
        <end position="277"/>
    </location>
</feature>
<evidence type="ECO:0000256" key="1">
    <source>
        <dbReference type="ARBA" id="ARBA00004651"/>
    </source>
</evidence>
<reference evidence="9 10" key="1">
    <citation type="submission" date="2017-11" db="EMBL/GenBank/DDBJ databases">
        <title>Revised Sequence and Annotation of the Rhodobaca barguzinensis strain alga05 Genome.</title>
        <authorList>
            <person name="Kopejtka K."/>
            <person name="Tomasch J.M."/>
            <person name="Bunk B."/>
            <person name="Koblizek M."/>
        </authorList>
    </citation>
    <scope>NUCLEOTIDE SEQUENCE [LARGE SCALE GENOMIC DNA]</scope>
    <source>
        <strain evidence="10">alga05</strain>
    </source>
</reference>
<keyword evidence="6 7" id="KW-0472">Membrane</keyword>
<dbReference type="AlphaFoldDB" id="A0A2K8K773"/>
<feature type="transmembrane region" description="Helical" evidence="7">
    <location>
        <begin position="207"/>
        <end position="233"/>
    </location>
</feature>
<dbReference type="STRING" id="441209.GCA_001870665_01100"/>
<gene>
    <name evidence="9" type="ORF">BG454_05255</name>
</gene>
<dbReference type="PROSITE" id="PS50928">
    <property type="entry name" value="ABC_TM1"/>
    <property type="match status" value="1"/>
</dbReference>
<name>A0A2K8K773_9RHOB</name>
<dbReference type="InterPro" id="IPR000515">
    <property type="entry name" value="MetI-like"/>
</dbReference>
<comment type="similarity">
    <text evidence="7">Belongs to the binding-protein-dependent transport system permease family.</text>
</comment>
<feature type="transmembrane region" description="Helical" evidence="7">
    <location>
        <begin position="102"/>
        <end position="123"/>
    </location>
</feature>
<evidence type="ECO:0000256" key="6">
    <source>
        <dbReference type="ARBA" id="ARBA00023136"/>
    </source>
</evidence>
<comment type="subcellular location">
    <subcellularLocation>
        <location evidence="1 7">Cell membrane</location>
        <topology evidence="1 7">Multi-pass membrane protein</topology>
    </subcellularLocation>
</comment>
<keyword evidence="3" id="KW-1003">Cell membrane</keyword>
<keyword evidence="5 7" id="KW-1133">Transmembrane helix</keyword>
<keyword evidence="2 7" id="KW-0813">Transport</keyword>
<evidence type="ECO:0000256" key="4">
    <source>
        <dbReference type="ARBA" id="ARBA00022692"/>
    </source>
</evidence>
<keyword evidence="4 7" id="KW-0812">Transmembrane</keyword>
<dbReference type="Pfam" id="PF00528">
    <property type="entry name" value="BPD_transp_1"/>
    <property type="match status" value="1"/>
</dbReference>
<dbReference type="KEGG" id="rbg:BG454_05255"/>
<protein>
    <submittedName>
        <fullName evidence="9">ABC transporter permease</fullName>
    </submittedName>
</protein>
<dbReference type="PANTHER" id="PTHR30151">
    <property type="entry name" value="ALKANE SULFONATE ABC TRANSPORTER-RELATED, MEMBRANE SUBUNIT"/>
    <property type="match status" value="1"/>
</dbReference>
<proteinExistence type="inferred from homology"/>
<dbReference type="EMBL" id="CP024899">
    <property type="protein sequence ID" value="ATX65304.1"/>
    <property type="molecule type" value="Genomic_DNA"/>
</dbReference>
<dbReference type="CDD" id="cd06261">
    <property type="entry name" value="TM_PBP2"/>
    <property type="match status" value="1"/>
</dbReference>
<evidence type="ECO:0000256" key="7">
    <source>
        <dbReference type="RuleBase" id="RU363032"/>
    </source>
</evidence>
<evidence type="ECO:0000256" key="2">
    <source>
        <dbReference type="ARBA" id="ARBA00022448"/>
    </source>
</evidence>
<feature type="transmembrane region" description="Helical" evidence="7">
    <location>
        <begin position="130"/>
        <end position="151"/>
    </location>
</feature>
<feature type="transmembrane region" description="Helical" evidence="7">
    <location>
        <begin position="47"/>
        <end position="69"/>
    </location>
</feature>
<feature type="transmembrane region" description="Helical" evidence="7">
    <location>
        <begin position="157"/>
        <end position="178"/>
    </location>
</feature>
<evidence type="ECO:0000313" key="9">
    <source>
        <dbReference type="EMBL" id="ATX65304.1"/>
    </source>
</evidence>
<evidence type="ECO:0000256" key="3">
    <source>
        <dbReference type="ARBA" id="ARBA00022475"/>
    </source>
</evidence>
<feature type="transmembrane region" description="Helical" evidence="7">
    <location>
        <begin position="253"/>
        <end position="273"/>
    </location>
</feature>
<dbReference type="InterPro" id="IPR035906">
    <property type="entry name" value="MetI-like_sf"/>
</dbReference>
<organism evidence="9 10">
    <name type="scientific">Roseinatronobacter bogoriensis subsp. barguzinensis</name>
    <dbReference type="NCBI Taxonomy" id="441209"/>
    <lineage>
        <taxon>Bacteria</taxon>
        <taxon>Pseudomonadati</taxon>
        <taxon>Pseudomonadota</taxon>
        <taxon>Alphaproteobacteria</taxon>
        <taxon>Rhodobacterales</taxon>
        <taxon>Paracoccaceae</taxon>
        <taxon>Roseinatronobacter</taxon>
    </lineage>
</organism>
<dbReference type="Proteomes" id="UP000228948">
    <property type="component" value="Chromosome"/>
</dbReference>
<evidence type="ECO:0000313" key="10">
    <source>
        <dbReference type="Proteomes" id="UP000228948"/>
    </source>
</evidence>
<dbReference type="Gene3D" id="1.10.3720.10">
    <property type="entry name" value="MetI-like"/>
    <property type="match status" value="1"/>
</dbReference>
<accession>A0A2K8K773</accession>
<evidence type="ECO:0000259" key="8">
    <source>
        <dbReference type="PROSITE" id="PS50928"/>
    </source>
</evidence>
<dbReference type="SUPFAM" id="SSF161098">
    <property type="entry name" value="MetI-like"/>
    <property type="match status" value="1"/>
</dbReference>
<dbReference type="GO" id="GO:0005886">
    <property type="term" value="C:plasma membrane"/>
    <property type="evidence" value="ECO:0007669"/>
    <property type="project" value="UniProtKB-SubCell"/>
</dbReference>
<evidence type="ECO:0000256" key="5">
    <source>
        <dbReference type="ARBA" id="ARBA00022989"/>
    </source>
</evidence>
<sequence length="288" mass="30554">MRGSSAARCRMTGFMPSDASLTARRAEWAEMLPILAARAALRFGPPAFGTVLFLAAWQVAHWHYGAFILPSPWQTLLAVWATLSSASGWAALGATFGRVGLALGLSGLIGGGLGLVAGYLWLIRATLAPVATILLGMPATAWVILTMIWFGPSHGSILFTIAIVIGPILYIGTVDAVLTRDRRLEDMATSFGASRWARFRTIALRQILSSLGPVFGIALALGFKVAIMAELVTNVAGLGAQMAQARAHMDIDLALANVALAVAGLVIIEHLVIRPFQTRLGQWKRGAA</sequence>
<keyword evidence="10" id="KW-1185">Reference proteome</keyword>